<reference evidence="3" key="1">
    <citation type="submission" date="2016-12" db="EMBL/GenBank/DDBJ databases">
        <title>Comparative genomics of four Isosphaeraceae planctomycetes: a common pool of plasmids and glycoside hydrolase genes.</title>
        <authorList>
            <person name="Ivanova A."/>
        </authorList>
    </citation>
    <scope>NUCLEOTIDE SEQUENCE [LARGE SCALE GENOMIC DNA]</scope>
    <source>
        <strain evidence="3">PX4</strain>
    </source>
</reference>
<accession>A0A1U7CP33</accession>
<evidence type="ECO:0000256" key="1">
    <source>
        <dbReference type="SAM" id="Phobius"/>
    </source>
</evidence>
<keyword evidence="3" id="KW-1185">Reference proteome</keyword>
<organism evidence="2 3">
    <name type="scientific">Paludisphaera borealis</name>
    <dbReference type="NCBI Taxonomy" id="1387353"/>
    <lineage>
        <taxon>Bacteria</taxon>
        <taxon>Pseudomonadati</taxon>
        <taxon>Planctomycetota</taxon>
        <taxon>Planctomycetia</taxon>
        <taxon>Isosphaerales</taxon>
        <taxon>Isosphaeraceae</taxon>
        <taxon>Paludisphaera</taxon>
    </lineage>
</organism>
<dbReference type="AlphaFoldDB" id="A0A1U7CP33"/>
<evidence type="ECO:0000313" key="3">
    <source>
        <dbReference type="Proteomes" id="UP000186309"/>
    </source>
</evidence>
<dbReference type="RefSeq" id="WP_076345459.1">
    <property type="nucleotide sequence ID" value="NZ_CP019082.1"/>
</dbReference>
<keyword evidence="1" id="KW-1133">Transmembrane helix</keyword>
<dbReference type="Proteomes" id="UP000186309">
    <property type="component" value="Chromosome"/>
</dbReference>
<dbReference type="KEGG" id="pbor:BSF38_02153"/>
<keyword evidence="1" id="KW-0472">Membrane</keyword>
<protein>
    <submittedName>
        <fullName evidence="2">Uncharacterized protein</fullName>
    </submittedName>
</protein>
<name>A0A1U7CP33_9BACT</name>
<gene>
    <name evidence="2" type="ORF">BSF38_02153</name>
</gene>
<feature type="transmembrane region" description="Helical" evidence="1">
    <location>
        <begin position="37"/>
        <end position="56"/>
    </location>
</feature>
<dbReference type="EMBL" id="CP019082">
    <property type="protein sequence ID" value="APW60666.1"/>
    <property type="molecule type" value="Genomic_DNA"/>
</dbReference>
<dbReference type="STRING" id="1387353.BSF38_02153"/>
<evidence type="ECO:0000313" key="2">
    <source>
        <dbReference type="EMBL" id="APW60666.1"/>
    </source>
</evidence>
<sequence length="148" mass="15088">MSPTPSGGAGRDRAAAGLTSHLDPEEAFDFMRQVSKIGPTAGILLLGGLVGLAFIARSGEASANSSPLPFEFAPSQAQAAPAAAPAPYFYGAGAQGFGYYVTPGLQAATAAAPVQVAARRPQTVGPGARNWATGSRVPLHRPWLKSRS</sequence>
<proteinExistence type="predicted"/>
<keyword evidence="1" id="KW-0812">Transmembrane</keyword>